<dbReference type="NCBIfam" id="TIGR00254">
    <property type="entry name" value="GGDEF"/>
    <property type="match status" value="1"/>
</dbReference>
<keyword evidence="1" id="KW-1133">Transmembrane helix</keyword>
<feature type="transmembrane region" description="Helical" evidence="1">
    <location>
        <begin position="6"/>
        <end position="25"/>
    </location>
</feature>
<dbReference type="SMART" id="SM00052">
    <property type="entry name" value="EAL"/>
    <property type="match status" value="1"/>
</dbReference>
<dbReference type="PANTHER" id="PTHR33121">
    <property type="entry name" value="CYCLIC DI-GMP PHOSPHODIESTERASE PDEF"/>
    <property type="match status" value="1"/>
</dbReference>
<dbReference type="Pfam" id="PF00990">
    <property type="entry name" value="GGDEF"/>
    <property type="match status" value="1"/>
</dbReference>
<feature type="transmembrane region" description="Helical" evidence="1">
    <location>
        <begin position="68"/>
        <end position="93"/>
    </location>
</feature>
<feature type="transmembrane region" description="Helical" evidence="1">
    <location>
        <begin position="168"/>
        <end position="191"/>
    </location>
</feature>
<dbReference type="RefSeq" id="WP_248204817.1">
    <property type="nucleotide sequence ID" value="NZ_JALNMH010000002.1"/>
</dbReference>
<name>A0ABT0GDG9_9GAMM</name>
<keyword evidence="5" id="KW-1185">Reference proteome</keyword>
<feature type="domain" description="EAL" evidence="2">
    <location>
        <begin position="410"/>
        <end position="660"/>
    </location>
</feature>
<dbReference type="EMBL" id="JALNMH010000002">
    <property type="protein sequence ID" value="MCK7592596.1"/>
    <property type="molecule type" value="Genomic_DNA"/>
</dbReference>
<comment type="caution">
    <text evidence="4">The sequence shown here is derived from an EMBL/GenBank/DDBJ whole genome shotgun (WGS) entry which is preliminary data.</text>
</comment>
<dbReference type="PANTHER" id="PTHR33121:SF79">
    <property type="entry name" value="CYCLIC DI-GMP PHOSPHODIESTERASE PDED-RELATED"/>
    <property type="match status" value="1"/>
</dbReference>
<feature type="transmembrane region" description="Helical" evidence="1">
    <location>
        <begin position="105"/>
        <end position="123"/>
    </location>
</feature>
<dbReference type="Gene3D" id="3.30.70.270">
    <property type="match status" value="1"/>
</dbReference>
<evidence type="ECO:0000259" key="3">
    <source>
        <dbReference type="PROSITE" id="PS50887"/>
    </source>
</evidence>
<dbReference type="InterPro" id="IPR001633">
    <property type="entry name" value="EAL_dom"/>
</dbReference>
<dbReference type="PROSITE" id="PS50883">
    <property type="entry name" value="EAL"/>
    <property type="match status" value="1"/>
</dbReference>
<sequence>MVSTSLMVAQLLGALLLAGVLGTFWRQYRQAYLGWWSMSFVALALYLATVMVAYQFRAGGSVATDPGMIGLALGYTTLGFLQLLTLLIGLHLLIRPEWSPARRPVLLLLACLLLGALVTLPYATAPDGNLSRLFLRTGLRYLLTGLALIAASIGVLRARAPWHAGRWLVAAGLGLYGVLLAVMGTMSMPALPTAGSATLGLLARLQPVVELLAYQVIGLGLVIWLLAIERRRAEAADRRVLTLSRSDPLTGLPNDAGLRHALHAWFTAHPGQNVLLAIAGLDNFRLVNQTLGMHGGDAALAALGQRLTRRLPAGLHVGRFGGDQFLLFTADDDSALERLADLQMLIHERLQVGGQNVPLSASMGWSRLRSPSAWDSVLREAEIALHAAKMHGDGQCLGYSRDMRGRLQDWVSLSDQVQHAFDNDAFAVHLQPLFDCRSGALAGFEALARWPHPRRGLLGPGAFLPQLQTLRLMPRFDLMMLRRAITLLGSEQGGRIPRLAVNLSAESLEHPSLVDDVGELLRRHGVPAEQLLVEVTEGAAMRSMQGGLDALRRLGELGVAVAVDDFGTGYSSLTYLKDLPAQWIKFDRAFIASLGETERMVLEALVPLCHRLGRRVVAEGVETQAQFELARSLGFDLAQGYLLARPTEADEALAVWLPAESRDQTRRAGLEVP</sequence>
<dbReference type="InterPro" id="IPR043128">
    <property type="entry name" value="Rev_trsase/Diguanyl_cyclase"/>
</dbReference>
<dbReference type="Proteomes" id="UP001431449">
    <property type="component" value="Unassembled WGS sequence"/>
</dbReference>
<dbReference type="InterPro" id="IPR035919">
    <property type="entry name" value="EAL_sf"/>
</dbReference>
<evidence type="ECO:0000313" key="4">
    <source>
        <dbReference type="EMBL" id="MCK7592596.1"/>
    </source>
</evidence>
<dbReference type="SMART" id="SM00267">
    <property type="entry name" value="GGDEF"/>
    <property type="match status" value="1"/>
</dbReference>
<evidence type="ECO:0000256" key="1">
    <source>
        <dbReference type="SAM" id="Phobius"/>
    </source>
</evidence>
<evidence type="ECO:0000259" key="2">
    <source>
        <dbReference type="PROSITE" id="PS50883"/>
    </source>
</evidence>
<keyword evidence="1" id="KW-0812">Transmembrane</keyword>
<feature type="transmembrane region" description="Helical" evidence="1">
    <location>
        <begin position="138"/>
        <end position="156"/>
    </location>
</feature>
<organism evidence="4 5">
    <name type="scientific">Pseudomarimonas salicorniae</name>
    <dbReference type="NCBI Taxonomy" id="2933270"/>
    <lineage>
        <taxon>Bacteria</taxon>
        <taxon>Pseudomonadati</taxon>
        <taxon>Pseudomonadota</taxon>
        <taxon>Gammaproteobacteria</taxon>
        <taxon>Lysobacterales</taxon>
        <taxon>Lysobacteraceae</taxon>
        <taxon>Pseudomarimonas</taxon>
    </lineage>
</organism>
<gene>
    <name evidence="4" type="ORF">M0G41_02815</name>
</gene>
<dbReference type="SUPFAM" id="SSF55073">
    <property type="entry name" value="Nucleotide cyclase"/>
    <property type="match status" value="1"/>
</dbReference>
<dbReference type="InterPro" id="IPR000160">
    <property type="entry name" value="GGDEF_dom"/>
</dbReference>
<proteinExistence type="predicted"/>
<dbReference type="Gene3D" id="3.20.20.450">
    <property type="entry name" value="EAL domain"/>
    <property type="match status" value="1"/>
</dbReference>
<feature type="transmembrane region" description="Helical" evidence="1">
    <location>
        <begin position="32"/>
        <end position="56"/>
    </location>
</feature>
<dbReference type="CDD" id="cd01948">
    <property type="entry name" value="EAL"/>
    <property type="match status" value="1"/>
</dbReference>
<dbReference type="InterPro" id="IPR050706">
    <property type="entry name" value="Cyclic-di-GMP_PDE-like"/>
</dbReference>
<dbReference type="SUPFAM" id="SSF141868">
    <property type="entry name" value="EAL domain-like"/>
    <property type="match status" value="1"/>
</dbReference>
<protein>
    <submittedName>
        <fullName evidence="4">EAL domain-containing protein</fullName>
    </submittedName>
</protein>
<feature type="transmembrane region" description="Helical" evidence="1">
    <location>
        <begin position="211"/>
        <end position="228"/>
    </location>
</feature>
<feature type="domain" description="GGDEF" evidence="3">
    <location>
        <begin position="272"/>
        <end position="401"/>
    </location>
</feature>
<dbReference type="InterPro" id="IPR029787">
    <property type="entry name" value="Nucleotide_cyclase"/>
</dbReference>
<dbReference type="Pfam" id="PF00563">
    <property type="entry name" value="EAL"/>
    <property type="match status" value="1"/>
</dbReference>
<reference evidence="4" key="1">
    <citation type="submission" date="2022-04" db="EMBL/GenBank/DDBJ databases">
        <title>Lysobacter sp. CAU 1642 isolated from sea sand.</title>
        <authorList>
            <person name="Kim W."/>
        </authorList>
    </citation>
    <scope>NUCLEOTIDE SEQUENCE</scope>
    <source>
        <strain evidence="4">CAU 1642</strain>
    </source>
</reference>
<accession>A0ABT0GDG9</accession>
<evidence type="ECO:0000313" key="5">
    <source>
        <dbReference type="Proteomes" id="UP001431449"/>
    </source>
</evidence>
<dbReference type="CDD" id="cd01949">
    <property type="entry name" value="GGDEF"/>
    <property type="match status" value="1"/>
</dbReference>
<keyword evidence="1" id="KW-0472">Membrane</keyword>
<dbReference type="PROSITE" id="PS50887">
    <property type="entry name" value="GGDEF"/>
    <property type="match status" value="1"/>
</dbReference>